<evidence type="ECO:0000313" key="1">
    <source>
        <dbReference type="EMBL" id="KKA17392.1"/>
    </source>
</evidence>
<gene>
    <name evidence="1" type="ORF">T310_8759</name>
</gene>
<name>A0A0F4YGL8_RASE3</name>
<sequence length="179" mass="20136">IGLSKIYSRNKMPRNSAIASQKHSYLFASVQISPAQQLQKPNQSATLSVHNQPKKMSYQSIMNEHKNNNNHHKPPCNFTPLCPPSQPRRQMAIERFTSHRHFQLVEGILHDVVGVELVHFAHHGVDIGHQRIRKQQEFGPREGLEAGETETVGFEDLDPRLGQGRVRERPAGLGGGRCA</sequence>
<protein>
    <submittedName>
        <fullName evidence="1">Uncharacterized protein</fullName>
    </submittedName>
</protein>
<dbReference type="EMBL" id="LASV01000659">
    <property type="protein sequence ID" value="KKA17392.1"/>
    <property type="molecule type" value="Genomic_DNA"/>
</dbReference>
<organism evidence="1 2">
    <name type="scientific">Rasamsonia emersonii (strain ATCC 16479 / CBS 393.64 / IMI 116815)</name>
    <dbReference type="NCBI Taxonomy" id="1408163"/>
    <lineage>
        <taxon>Eukaryota</taxon>
        <taxon>Fungi</taxon>
        <taxon>Dikarya</taxon>
        <taxon>Ascomycota</taxon>
        <taxon>Pezizomycotina</taxon>
        <taxon>Eurotiomycetes</taxon>
        <taxon>Eurotiomycetidae</taxon>
        <taxon>Eurotiales</taxon>
        <taxon>Trichocomaceae</taxon>
        <taxon>Rasamsonia</taxon>
    </lineage>
</organism>
<dbReference type="Proteomes" id="UP000053958">
    <property type="component" value="Unassembled WGS sequence"/>
</dbReference>
<evidence type="ECO:0000313" key="2">
    <source>
        <dbReference type="Proteomes" id="UP000053958"/>
    </source>
</evidence>
<dbReference type="GeneID" id="25320930"/>
<comment type="caution">
    <text evidence="1">The sequence shown here is derived from an EMBL/GenBank/DDBJ whole genome shotgun (WGS) entry which is preliminary data.</text>
</comment>
<keyword evidence="2" id="KW-1185">Reference proteome</keyword>
<accession>A0A0F4YGL8</accession>
<feature type="non-terminal residue" evidence="1">
    <location>
        <position position="1"/>
    </location>
</feature>
<proteinExistence type="predicted"/>
<reference evidence="1 2" key="1">
    <citation type="submission" date="2015-04" db="EMBL/GenBank/DDBJ databases">
        <authorList>
            <person name="Heijne W.H."/>
            <person name="Fedorova N.D."/>
            <person name="Nierman W.C."/>
            <person name="Vollebregt A.W."/>
            <person name="Zhao Z."/>
            <person name="Wu L."/>
            <person name="Kumar M."/>
            <person name="Stam H."/>
            <person name="van den Berg M.A."/>
            <person name="Pel H.J."/>
        </authorList>
    </citation>
    <scope>NUCLEOTIDE SEQUENCE [LARGE SCALE GENOMIC DNA]</scope>
    <source>
        <strain evidence="1 2">CBS 393.64</strain>
    </source>
</reference>
<dbReference type="RefSeq" id="XP_013324004.1">
    <property type="nucleotide sequence ID" value="XM_013468550.1"/>
</dbReference>
<dbReference type="AlphaFoldDB" id="A0A0F4YGL8"/>